<organism evidence="2">
    <name type="scientific">Metalysinibacillus saudimassiliensis</name>
    <dbReference type="NCBI Taxonomy" id="1461583"/>
    <lineage>
        <taxon>Bacteria</taxon>
        <taxon>Bacillati</taxon>
        <taxon>Bacillota</taxon>
        <taxon>Bacilli</taxon>
        <taxon>Bacillales</taxon>
        <taxon>Caryophanaceae</taxon>
        <taxon>Metalysinibacillus</taxon>
    </lineage>
</organism>
<gene>
    <name evidence="2" type="ORF">BN1050_02107</name>
</gene>
<dbReference type="PROSITE" id="PS51186">
    <property type="entry name" value="GNAT"/>
    <property type="match status" value="1"/>
</dbReference>
<sequence length="120" mass="13481">MLVRYKKSLQKIAMGLLSLMPSEKNIKTLTETIDAYAKDETQHLYLWKQQEEYVGIVGVTVDGEVATLQHICVVPSYRGEGIATQILQELTALGIYKEVCAIDDIQPLFDKCMGCIAENR</sequence>
<protein>
    <recommendedName>
        <fullName evidence="1">N-acetyltransferase domain-containing protein</fullName>
    </recommendedName>
</protein>
<dbReference type="Gene3D" id="3.40.630.30">
    <property type="match status" value="1"/>
</dbReference>
<dbReference type="EMBL" id="LN483076">
    <property type="protein sequence ID" value="CEA04720.1"/>
    <property type="molecule type" value="Genomic_DNA"/>
</dbReference>
<dbReference type="CDD" id="cd04301">
    <property type="entry name" value="NAT_SF"/>
    <property type="match status" value="1"/>
</dbReference>
<name>A0A078MEQ3_9BACL</name>
<dbReference type="InterPro" id="IPR000182">
    <property type="entry name" value="GNAT_dom"/>
</dbReference>
<dbReference type="SUPFAM" id="SSF55729">
    <property type="entry name" value="Acyl-CoA N-acyltransferases (Nat)"/>
    <property type="match status" value="1"/>
</dbReference>
<dbReference type="PATRIC" id="fig|1461583.4.peg.2029"/>
<dbReference type="InterPro" id="IPR016181">
    <property type="entry name" value="Acyl_CoA_acyltransferase"/>
</dbReference>
<reference evidence="2" key="1">
    <citation type="submission" date="2014-07" db="EMBL/GenBank/DDBJ databases">
        <authorList>
            <person name="Urmite Genomes Urmite Genomes"/>
        </authorList>
    </citation>
    <scope>NUCLEOTIDE SEQUENCE</scope>
    <source>
        <strain evidence="2">13S34_air</strain>
    </source>
</reference>
<proteinExistence type="predicted"/>
<evidence type="ECO:0000313" key="2">
    <source>
        <dbReference type="EMBL" id="CEA04720.1"/>
    </source>
</evidence>
<feature type="domain" description="N-acetyltransferase" evidence="1">
    <location>
        <begin position="1"/>
        <end position="120"/>
    </location>
</feature>
<evidence type="ECO:0000259" key="1">
    <source>
        <dbReference type="PROSITE" id="PS51186"/>
    </source>
</evidence>
<dbReference type="HOGENOM" id="CLU_151843_1_1_9"/>
<dbReference type="Pfam" id="PF00583">
    <property type="entry name" value="Acetyltransf_1"/>
    <property type="match status" value="1"/>
</dbReference>
<accession>A0A078MEQ3</accession>
<dbReference type="AlphaFoldDB" id="A0A078MEQ3"/>
<dbReference type="GO" id="GO:0016747">
    <property type="term" value="F:acyltransferase activity, transferring groups other than amino-acyl groups"/>
    <property type="evidence" value="ECO:0007669"/>
    <property type="project" value="InterPro"/>
</dbReference>